<gene>
    <name evidence="1" type="ORF">COCHEDRAFT_1083347</name>
</gene>
<dbReference type="HOGENOM" id="CLU_2454588_0_0_1"/>
<evidence type="ECO:0000313" key="1">
    <source>
        <dbReference type="EMBL" id="EMD96532.1"/>
    </source>
</evidence>
<proteinExistence type="predicted"/>
<dbReference type="AlphaFoldDB" id="M2V995"/>
<dbReference type="EMBL" id="KB445569">
    <property type="protein sequence ID" value="EMD96532.1"/>
    <property type="molecule type" value="Genomic_DNA"/>
</dbReference>
<dbReference type="OMA" id="CNWRRIM"/>
<dbReference type="Proteomes" id="UP000016936">
    <property type="component" value="Unassembled WGS sequence"/>
</dbReference>
<accession>M2V995</accession>
<evidence type="ECO:0000313" key="2">
    <source>
        <dbReference type="Proteomes" id="UP000016936"/>
    </source>
</evidence>
<protein>
    <submittedName>
        <fullName evidence="1">Uncharacterized protein</fullName>
    </submittedName>
</protein>
<keyword evidence="2" id="KW-1185">Reference proteome</keyword>
<reference evidence="2" key="2">
    <citation type="journal article" date="2013" name="PLoS Genet.">
        <title>Comparative genome structure, secondary metabolite, and effector coding capacity across Cochliobolus pathogens.</title>
        <authorList>
            <person name="Condon B.J."/>
            <person name="Leng Y."/>
            <person name="Wu D."/>
            <person name="Bushley K.E."/>
            <person name="Ohm R.A."/>
            <person name="Otillar R."/>
            <person name="Martin J."/>
            <person name="Schackwitz W."/>
            <person name="Grimwood J."/>
            <person name="MohdZainudin N."/>
            <person name="Xue C."/>
            <person name="Wang R."/>
            <person name="Manning V.A."/>
            <person name="Dhillon B."/>
            <person name="Tu Z.J."/>
            <person name="Steffenson B.J."/>
            <person name="Salamov A."/>
            <person name="Sun H."/>
            <person name="Lowry S."/>
            <person name="LaButti K."/>
            <person name="Han J."/>
            <person name="Copeland A."/>
            <person name="Lindquist E."/>
            <person name="Barry K."/>
            <person name="Schmutz J."/>
            <person name="Baker S.E."/>
            <person name="Ciuffetti L.M."/>
            <person name="Grigoriev I.V."/>
            <person name="Zhong S."/>
            <person name="Turgeon B.G."/>
        </authorList>
    </citation>
    <scope>NUCLEOTIDE SEQUENCE [LARGE SCALE GENOMIC DNA]</scope>
    <source>
        <strain evidence="2">C5 / ATCC 48332 / race O</strain>
    </source>
</reference>
<sequence>MIAGLSVDLKIDGSWLSGWVRSARCSGGVEKRHVRDRHWRYCNRDAVAREVRSETPCTYVLPENKAKNEGNWRSVMEVVVVGFTCIVGLV</sequence>
<dbReference type="OrthoDB" id="10474426at2759"/>
<reference evidence="1 2" key="1">
    <citation type="journal article" date="2012" name="PLoS Pathog.">
        <title>Diverse lifestyles and strategies of plant pathogenesis encoded in the genomes of eighteen Dothideomycetes fungi.</title>
        <authorList>
            <person name="Ohm R.A."/>
            <person name="Feau N."/>
            <person name="Henrissat B."/>
            <person name="Schoch C.L."/>
            <person name="Horwitz B.A."/>
            <person name="Barry K.W."/>
            <person name="Condon B.J."/>
            <person name="Copeland A.C."/>
            <person name="Dhillon B."/>
            <person name="Glaser F."/>
            <person name="Hesse C.N."/>
            <person name="Kosti I."/>
            <person name="LaButti K."/>
            <person name="Lindquist E.A."/>
            <person name="Lucas S."/>
            <person name="Salamov A.A."/>
            <person name="Bradshaw R.E."/>
            <person name="Ciuffetti L."/>
            <person name="Hamelin R.C."/>
            <person name="Kema G.H.J."/>
            <person name="Lawrence C."/>
            <person name="Scott J.A."/>
            <person name="Spatafora J.W."/>
            <person name="Turgeon B.G."/>
            <person name="de Wit P.J.G.M."/>
            <person name="Zhong S."/>
            <person name="Goodwin S.B."/>
            <person name="Grigoriev I.V."/>
        </authorList>
    </citation>
    <scope>NUCLEOTIDE SEQUENCE [LARGE SCALE GENOMIC DNA]</scope>
    <source>
        <strain evidence="2">C5 / ATCC 48332 / race O</strain>
    </source>
</reference>
<name>M2V995_COCH5</name>
<organism evidence="1 2">
    <name type="scientific">Cochliobolus heterostrophus (strain C5 / ATCC 48332 / race O)</name>
    <name type="common">Southern corn leaf blight fungus</name>
    <name type="synonym">Bipolaris maydis</name>
    <dbReference type="NCBI Taxonomy" id="701091"/>
    <lineage>
        <taxon>Eukaryota</taxon>
        <taxon>Fungi</taxon>
        <taxon>Dikarya</taxon>
        <taxon>Ascomycota</taxon>
        <taxon>Pezizomycotina</taxon>
        <taxon>Dothideomycetes</taxon>
        <taxon>Pleosporomycetidae</taxon>
        <taxon>Pleosporales</taxon>
        <taxon>Pleosporineae</taxon>
        <taxon>Pleosporaceae</taxon>
        <taxon>Bipolaris</taxon>
    </lineage>
</organism>